<keyword evidence="10 11" id="KW-0784">Thiamine biosynthesis</keyword>
<evidence type="ECO:0000256" key="3">
    <source>
        <dbReference type="ARBA" id="ARBA00004868"/>
    </source>
</evidence>
<dbReference type="HAMAP" id="MF_00228">
    <property type="entry name" value="Thz_kinase"/>
    <property type="match status" value="1"/>
</dbReference>
<feature type="binding site" evidence="11">
    <location>
        <position position="190"/>
    </location>
    <ligand>
        <name>substrate</name>
    </ligand>
</feature>
<dbReference type="Proteomes" id="UP000219465">
    <property type="component" value="Unassembled WGS sequence"/>
</dbReference>
<evidence type="ECO:0000256" key="11">
    <source>
        <dbReference type="HAMAP-Rule" id="MF_00228"/>
    </source>
</evidence>
<dbReference type="GO" id="GO:0009229">
    <property type="term" value="P:thiamine diphosphate biosynthetic process"/>
    <property type="evidence" value="ECO:0007669"/>
    <property type="project" value="UniProtKB-UniRule"/>
</dbReference>
<evidence type="ECO:0000256" key="4">
    <source>
        <dbReference type="ARBA" id="ARBA00022679"/>
    </source>
</evidence>
<dbReference type="GO" id="GO:0000287">
    <property type="term" value="F:magnesium ion binding"/>
    <property type="evidence" value="ECO:0007669"/>
    <property type="project" value="UniProtKB-UniRule"/>
</dbReference>
<gene>
    <name evidence="11" type="primary">thiM</name>
    <name evidence="12" type="ORF">SAMN05877838_3465</name>
</gene>
<dbReference type="Gene3D" id="3.40.1190.20">
    <property type="match status" value="1"/>
</dbReference>
<keyword evidence="7 11" id="KW-0418">Kinase</keyword>
<keyword evidence="8 11" id="KW-0067">ATP-binding</keyword>
<evidence type="ECO:0000256" key="6">
    <source>
        <dbReference type="ARBA" id="ARBA00022741"/>
    </source>
</evidence>
<evidence type="ECO:0000313" key="13">
    <source>
        <dbReference type="Proteomes" id="UP000219465"/>
    </source>
</evidence>
<keyword evidence="6 11" id="KW-0547">Nucleotide-binding</keyword>
<evidence type="ECO:0000256" key="1">
    <source>
        <dbReference type="ARBA" id="ARBA00001771"/>
    </source>
</evidence>
<accession>A0A286IET0</accession>
<dbReference type="GO" id="GO:0009228">
    <property type="term" value="P:thiamine biosynthetic process"/>
    <property type="evidence" value="ECO:0007669"/>
    <property type="project" value="UniProtKB-KW"/>
</dbReference>
<evidence type="ECO:0000256" key="7">
    <source>
        <dbReference type="ARBA" id="ARBA00022777"/>
    </source>
</evidence>
<comment type="pathway">
    <text evidence="3 11">Cofactor biosynthesis; thiamine diphosphate biosynthesis; 4-methyl-5-(2-phosphoethyl)-thiazole from 5-(2-hydroxyethyl)-4-methylthiazole: step 1/1.</text>
</comment>
<keyword evidence="13" id="KW-1185">Reference proteome</keyword>
<dbReference type="InterPro" id="IPR029056">
    <property type="entry name" value="Ribokinase-like"/>
</dbReference>
<evidence type="ECO:0000256" key="9">
    <source>
        <dbReference type="ARBA" id="ARBA00022842"/>
    </source>
</evidence>
<keyword evidence="5 11" id="KW-0479">Metal-binding</keyword>
<feature type="binding site" evidence="11">
    <location>
        <position position="42"/>
    </location>
    <ligand>
        <name>substrate</name>
    </ligand>
</feature>
<feature type="binding site" evidence="11">
    <location>
        <position position="163"/>
    </location>
    <ligand>
        <name>ATP</name>
        <dbReference type="ChEBI" id="CHEBI:30616"/>
    </ligand>
</feature>
<reference evidence="13" key="1">
    <citation type="submission" date="2017-08" db="EMBL/GenBank/DDBJ databases">
        <authorList>
            <person name="Varghese N."/>
            <person name="Submissions S."/>
        </authorList>
    </citation>
    <scope>NUCLEOTIDE SEQUENCE [LARGE SCALE GENOMIC DNA]</scope>
    <source>
        <strain evidence="13">KCTC 23107</strain>
    </source>
</reference>
<sequence length="261" mass="26282">MTTDQILATLQTQKPLVHCITNYVAMNIAANVVLAAGASPAMVHAEDEVADFVPIAGALTINIGTLSPAWVSAMQKAADAARAAGKPWVLDPVAHFATPYRGEVVQDLIGRGPAIIRGNASEIMALRGAATAGKGVDSGDSVADAEAAAIALAKAQGCVVAVTGEVDFVTDGTRSARISGGTEIMPMITAMGCSLTALMGGLAAVAPAFEAAVAALALFAEAGNRAARTAGGPGSFQVAFLDALSQIKPEDLADDAGVQWL</sequence>
<dbReference type="PIRSF" id="PIRSF000513">
    <property type="entry name" value="Thz_kinase"/>
    <property type="match status" value="1"/>
</dbReference>
<dbReference type="SUPFAM" id="SSF53613">
    <property type="entry name" value="Ribokinase-like"/>
    <property type="match status" value="1"/>
</dbReference>
<evidence type="ECO:0000256" key="2">
    <source>
        <dbReference type="ARBA" id="ARBA00001946"/>
    </source>
</evidence>
<comment type="cofactor">
    <cofactor evidence="2 11">
        <name>Mg(2+)</name>
        <dbReference type="ChEBI" id="CHEBI:18420"/>
    </cofactor>
</comment>
<comment type="catalytic activity">
    <reaction evidence="1 11">
        <text>5-(2-hydroxyethyl)-4-methylthiazole + ATP = 4-methyl-5-(2-phosphooxyethyl)-thiazole + ADP + H(+)</text>
        <dbReference type="Rhea" id="RHEA:24212"/>
        <dbReference type="ChEBI" id="CHEBI:15378"/>
        <dbReference type="ChEBI" id="CHEBI:17957"/>
        <dbReference type="ChEBI" id="CHEBI:30616"/>
        <dbReference type="ChEBI" id="CHEBI:58296"/>
        <dbReference type="ChEBI" id="CHEBI:456216"/>
        <dbReference type="EC" id="2.7.1.50"/>
    </reaction>
</comment>
<organism evidence="12 13">
    <name type="scientific">Hoeflea halophila</name>
    <dbReference type="NCBI Taxonomy" id="714899"/>
    <lineage>
        <taxon>Bacteria</taxon>
        <taxon>Pseudomonadati</taxon>
        <taxon>Pseudomonadota</taxon>
        <taxon>Alphaproteobacteria</taxon>
        <taxon>Hyphomicrobiales</taxon>
        <taxon>Rhizobiaceae</taxon>
        <taxon>Hoeflea</taxon>
    </lineage>
</organism>
<dbReference type="CDD" id="cd01170">
    <property type="entry name" value="THZ_kinase"/>
    <property type="match status" value="1"/>
</dbReference>
<protein>
    <recommendedName>
        <fullName evidence="11">Hydroxyethylthiazole kinase</fullName>
        <ecNumber evidence="11">2.7.1.50</ecNumber>
    </recommendedName>
    <alternativeName>
        <fullName evidence="11">4-methyl-5-beta-hydroxyethylthiazole kinase</fullName>
        <shortName evidence="11">TH kinase</shortName>
        <shortName evidence="11">Thz kinase</shortName>
    </alternativeName>
</protein>
<dbReference type="InterPro" id="IPR000417">
    <property type="entry name" value="Hyethyz_kinase"/>
</dbReference>
<evidence type="ECO:0000256" key="10">
    <source>
        <dbReference type="ARBA" id="ARBA00022977"/>
    </source>
</evidence>
<name>A0A286IET0_9HYPH</name>
<feature type="binding site" evidence="11">
    <location>
        <position position="117"/>
    </location>
    <ligand>
        <name>ATP</name>
        <dbReference type="ChEBI" id="CHEBI:30616"/>
    </ligand>
</feature>
<keyword evidence="4 11" id="KW-0808">Transferase</keyword>
<evidence type="ECO:0000256" key="8">
    <source>
        <dbReference type="ARBA" id="ARBA00022840"/>
    </source>
</evidence>
<dbReference type="EMBL" id="OCPC01000005">
    <property type="protein sequence ID" value="SOE18537.1"/>
    <property type="molecule type" value="Genomic_DNA"/>
</dbReference>
<evidence type="ECO:0000313" key="12">
    <source>
        <dbReference type="EMBL" id="SOE18537.1"/>
    </source>
</evidence>
<dbReference type="PRINTS" id="PR01099">
    <property type="entry name" value="HYETHTZKNASE"/>
</dbReference>
<dbReference type="UniPathway" id="UPA00060">
    <property type="reaction ID" value="UER00139"/>
</dbReference>
<proteinExistence type="inferred from homology"/>
<dbReference type="RefSeq" id="WP_244577942.1">
    <property type="nucleotide sequence ID" value="NZ_OCPC01000005.1"/>
</dbReference>
<dbReference type="Pfam" id="PF02110">
    <property type="entry name" value="HK"/>
    <property type="match status" value="1"/>
</dbReference>
<comment type="similarity">
    <text evidence="11">Belongs to the Thz kinase family.</text>
</comment>
<keyword evidence="9 11" id="KW-0460">Magnesium</keyword>
<dbReference type="AlphaFoldDB" id="A0A286IET0"/>
<dbReference type="EC" id="2.7.1.50" evidence="11"/>
<dbReference type="GO" id="GO:0004417">
    <property type="term" value="F:hydroxyethylthiazole kinase activity"/>
    <property type="evidence" value="ECO:0007669"/>
    <property type="project" value="UniProtKB-UniRule"/>
</dbReference>
<dbReference type="NCBIfam" id="NF006830">
    <property type="entry name" value="PRK09355.1"/>
    <property type="match status" value="1"/>
</dbReference>
<dbReference type="GO" id="GO:0005524">
    <property type="term" value="F:ATP binding"/>
    <property type="evidence" value="ECO:0007669"/>
    <property type="project" value="UniProtKB-UniRule"/>
</dbReference>
<comment type="function">
    <text evidence="11">Catalyzes the phosphorylation of the hydroxyl group of 4-methyl-5-beta-hydroxyethylthiazole (THZ).</text>
</comment>
<evidence type="ECO:0000256" key="5">
    <source>
        <dbReference type="ARBA" id="ARBA00022723"/>
    </source>
</evidence>
<dbReference type="NCBIfam" id="TIGR00694">
    <property type="entry name" value="thiM"/>
    <property type="match status" value="1"/>
</dbReference>